<keyword evidence="2" id="KW-1185">Reference proteome</keyword>
<reference evidence="1 2" key="1">
    <citation type="submission" date="2024-03" db="EMBL/GenBank/DDBJ databases">
        <authorList>
            <person name="Martinez-Hernandez J."/>
        </authorList>
    </citation>
    <scope>NUCLEOTIDE SEQUENCE [LARGE SCALE GENOMIC DNA]</scope>
</reference>
<dbReference type="PANTHER" id="PTHR45835:SF99">
    <property type="entry name" value="CHROMO DOMAIN-CONTAINING PROTEIN-RELATED"/>
    <property type="match status" value="1"/>
</dbReference>
<comment type="caution">
    <text evidence="1">The sequence shown here is derived from an EMBL/GenBank/DDBJ whole genome shotgun (WGS) entry which is preliminary data.</text>
</comment>
<dbReference type="InterPro" id="IPR012337">
    <property type="entry name" value="RNaseH-like_sf"/>
</dbReference>
<dbReference type="Gene3D" id="3.30.420.10">
    <property type="entry name" value="Ribonuclease H-like superfamily/Ribonuclease H"/>
    <property type="match status" value="1"/>
</dbReference>
<name>A0AAV1VXI4_LUPLU</name>
<dbReference type="PANTHER" id="PTHR45835">
    <property type="entry name" value="YALI0A06105P"/>
    <property type="match status" value="1"/>
</dbReference>
<dbReference type="AlphaFoldDB" id="A0AAV1VXI4"/>
<evidence type="ECO:0000313" key="2">
    <source>
        <dbReference type="Proteomes" id="UP001497480"/>
    </source>
</evidence>
<organism evidence="1 2">
    <name type="scientific">Lupinus luteus</name>
    <name type="common">European yellow lupine</name>
    <dbReference type="NCBI Taxonomy" id="3873"/>
    <lineage>
        <taxon>Eukaryota</taxon>
        <taxon>Viridiplantae</taxon>
        <taxon>Streptophyta</taxon>
        <taxon>Embryophyta</taxon>
        <taxon>Tracheophyta</taxon>
        <taxon>Spermatophyta</taxon>
        <taxon>Magnoliopsida</taxon>
        <taxon>eudicotyledons</taxon>
        <taxon>Gunneridae</taxon>
        <taxon>Pentapetalae</taxon>
        <taxon>rosids</taxon>
        <taxon>fabids</taxon>
        <taxon>Fabales</taxon>
        <taxon>Fabaceae</taxon>
        <taxon>Papilionoideae</taxon>
        <taxon>50 kb inversion clade</taxon>
        <taxon>genistoids sensu lato</taxon>
        <taxon>core genistoids</taxon>
        <taxon>Genisteae</taxon>
        <taxon>Lupinus</taxon>
    </lineage>
</organism>
<gene>
    <name evidence="1" type="ORF">LLUT_LOCUS2709</name>
</gene>
<sequence>MRQRRWIEFLKDYDFDLQYHPGKANVVVDALSRKSLNISTMMVREMKLIEEFRDLNLAVKVGPKSLTLDLLRACVLENPGSWVDHLHLIEFTYNNSFHLSIGMAPYEALYGRKCRTPLCWFETGENLILGPDVVQQMTEKIRMIRENMKTAQSR</sequence>
<dbReference type="Proteomes" id="UP001497480">
    <property type="component" value="Unassembled WGS sequence"/>
</dbReference>
<protein>
    <recommendedName>
        <fullName evidence="3">Retrotransposon protein</fullName>
    </recommendedName>
</protein>
<evidence type="ECO:0000313" key="1">
    <source>
        <dbReference type="EMBL" id="CAL0301649.1"/>
    </source>
</evidence>
<dbReference type="SUPFAM" id="SSF53098">
    <property type="entry name" value="Ribonuclease H-like"/>
    <property type="match status" value="1"/>
</dbReference>
<dbReference type="EMBL" id="CAXHTB010000002">
    <property type="protein sequence ID" value="CAL0301649.1"/>
    <property type="molecule type" value="Genomic_DNA"/>
</dbReference>
<dbReference type="GO" id="GO:0003676">
    <property type="term" value="F:nucleic acid binding"/>
    <property type="evidence" value="ECO:0007669"/>
    <property type="project" value="InterPro"/>
</dbReference>
<accession>A0AAV1VXI4</accession>
<evidence type="ECO:0008006" key="3">
    <source>
        <dbReference type="Google" id="ProtNLM"/>
    </source>
</evidence>
<proteinExistence type="predicted"/>
<dbReference type="InterPro" id="IPR036397">
    <property type="entry name" value="RNaseH_sf"/>
</dbReference>